<dbReference type="EMBL" id="CM000765">
    <property type="protein sequence ID" value="OQU81765.1"/>
    <property type="molecule type" value="Genomic_DNA"/>
</dbReference>
<dbReference type="EMBL" id="CM000765">
    <property type="protein sequence ID" value="KXG26525.1"/>
    <property type="molecule type" value="Genomic_DNA"/>
</dbReference>
<proteinExistence type="predicted"/>
<dbReference type="SMART" id="SM00774">
    <property type="entry name" value="WRKY"/>
    <property type="match status" value="2"/>
</dbReference>
<feature type="compositionally biased region" description="Basic and acidic residues" evidence="7">
    <location>
        <begin position="36"/>
        <end position="49"/>
    </location>
</feature>
<comment type="subcellular location">
    <subcellularLocation>
        <location evidence="1">Nucleus</location>
    </subcellularLocation>
</comment>
<dbReference type="InterPro" id="IPR003657">
    <property type="entry name" value="WRKY_dom"/>
</dbReference>
<evidence type="ECO:0000256" key="3">
    <source>
        <dbReference type="ARBA" id="ARBA00023015"/>
    </source>
</evidence>
<dbReference type="OrthoDB" id="1923003at2759"/>
<dbReference type="InterPro" id="IPR044810">
    <property type="entry name" value="WRKY_plant"/>
</dbReference>
<keyword evidence="3" id="KW-0805">Transcription regulation</keyword>
<dbReference type="Gramene" id="OQU81765">
    <property type="protein sequence ID" value="OQU81765"/>
    <property type="gene ID" value="SORBI_3006G115700"/>
</dbReference>
<reference evidence="10" key="3">
    <citation type="journal article" date="2018" name="Plant J.">
        <title>The Sorghum bicolor reference genome: improved assembly, gene annotations, a transcriptome atlas, and signatures of genome organization.</title>
        <authorList>
            <person name="McCormick R.F."/>
            <person name="Truong S.K."/>
            <person name="Sreedasyam A."/>
            <person name="Jenkins J."/>
            <person name="Shu S."/>
            <person name="Sims D."/>
            <person name="Kennedy M."/>
            <person name="Amirebrahimi M."/>
            <person name="Weers B.D."/>
            <person name="McKinley B."/>
            <person name="Mattison A."/>
            <person name="Morishige D.T."/>
            <person name="Grimwood J."/>
            <person name="Schmutz J."/>
            <person name="Mullet J.E."/>
        </authorList>
    </citation>
    <scope>NUCLEOTIDE SEQUENCE [LARGE SCALE GENOMIC DNA]</scope>
    <source>
        <strain evidence="10">cv. BTx623</strain>
    </source>
</reference>
<evidence type="ECO:0000256" key="1">
    <source>
        <dbReference type="ARBA" id="ARBA00004123"/>
    </source>
</evidence>
<dbReference type="GO" id="GO:0009737">
    <property type="term" value="P:response to abscisic acid"/>
    <property type="evidence" value="ECO:0007669"/>
    <property type="project" value="UniProtKB-ARBA"/>
</dbReference>
<dbReference type="FunFam" id="2.20.25.80:FF:000001">
    <property type="entry name" value="WRKY transcription factor 33"/>
    <property type="match status" value="1"/>
</dbReference>
<evidence type="ECO:0000259" key="8">
    <source>
        <dbReference type="PROSITE" id="PS50811"/>
    </source>
</evidence>
<dbReference type="eggNOG" id="ENOG502QU86">
    <property type="taxonomic scope" value="Eukaryota"/>
</dbReference>
<dbReference type="SUPFAM" id="SSF118290">
    <property type="entry name" value="WRKY DNA-binding domain"/>
    <property type="match status" value="2"/>
</dbReference>
<keyword evidence="4" id="KW-0238">DNA-binding</keyword>
<evidence type="ECO:0000256" key="4">
    <source>
        <dbReference type="ARBA" id="ARBA00023125"/>
    </source>
</evidence>
<feature type="region of interest" description="Disordered" evidence="7">
    <location>
        <begin position="246"/>
        <end position="272"/>
    </location>
</feature>
<accession>A0A1B6PLI0</accession>
<dbReference type="GO" id="GO:0006355">
    <property type="term" value="P:regulation of DNA-templated transcription"/>
    <property type="evidence" value="ECO:0000318"/>
    <property type="project" value="GO_Central"/>
</dbReference>
<dbReference type="Pfam" id="PF03106">
    <property type="entry name" value="WRKY"/>
    <property type="match status" value="2"/>
</dbReference>
<feature type="domain" description="WRKY" evidence="8">
    <location>
        <begin position="278"/>
        <end position="342"/>
    </location>
</feature>
<dbReference type="PANTHER" id="PTHR31221:SF298">
    <property type="entry name" value="OS04G0471700 PROTEIN"/>
    <property type="match status" value="1"/>
</dbReference>
<dbReference type="Gene3D" id="2.20.25.80">
    <property type="entry name" value="WRKY domain"/>
    <property type="match status" value="2"/>
</dbReference>
<evidence type="ECO:0000256" key="6">
    <source>
        <dbReference type="ARBA" id="ARBA00023242"/>
    </source>
</evidence>
<feature type="region of interest" description="Disordered" evidence="7">
    <location>
        <begin position="398"/>
        <end position="417"/>
    </location>
</feature>
<dbReference type="GO" id="GO:0005634">
    <property type="term" value="C:nucleus"/>
    <property type="evidence" value="ECO:0000318"/>
    <property type="project" value="GO_Central"/>
</dbReference>
<dbReference type="FunCoup" id="A0A1B6PLI0">
    <property type="interactions" value="909"/>
</dbReference>
<reference evidence="9" key="2">
    <citation type="submission" date="2017-02" db="EMBL/GenBank/DDBJ databases">
        <title>WGS assembly of Sorghum bicolor.</title>
        <authorList>
            <person name="Paterson A."/>
            <person name="Mullet J."/>
            <person name="Bowers J."/>
            <person name="Bruggmann R."/>
            <person name="Dubchak I."/>
            <person name="Grimwood J."/>
            <person name="Gundlach H."/>
            <person name="Haberer G."/>
            <person name="Hellsten U."/>
            <person name="Mitros T."/>
            <person name="Poliakov A."/>
            <person name="Schmutz J."/>
            <person name="Spannagl M."/>
            <person name="Tang H."/>
            <person name="Wang X."/>
            <person name="Wicker T."/>
            <person name="Bharti A."/>
            <person name="Chapman J."/>
            <person name="Feltus F."/>
            <person name="Gowik U."/>
            <person name="Grigoriev I."/>
            <person name="Lyons E."/>
            <person name="Maher C."/>
            <person name="Martis M."/>
            <person name="Narechania A."/>
            <person name="Otillar R."/>
            <person name="Penning B."/>
            <person name="Salamov A."/>
            <person name="Wang Y."/>
            <person name="Zhang L."/>
            <person name="Carpita N."/>
            <person name="Freeling M."/>
            <person name="Gingle A."/>
            <person name="Hash C."/>
            <person name="Keller B."/>
            <person name="Klein P."/>
            <person name="Kresovich S."/>
            <person name="Mccann M."/>
            <person name="Ming R."/>
            <person name="Peterson D."/>
            <person name="Rahman M."/>
            <person name="Ware D."/>
            <person name="Westhoff P."/>
            <person name="Mayer K."/>
            <person name="Messing J."/>
            <person name="Sims D."/>
            <person name="Jenkins J."/>
            <person name="Shu S."/>
            <person name="Rokhsar D."/>
        </authorList>
    </citation>
    <scope>NUCLEOTIDE SEQUENCE</scope>
</reference>
<dbReference type="GO" id="GO:0000976">
    <property type="term" value="F:transcription cis-regulatory region binding"/>
    <property type="evidence" value="ECO:0000318"/>
    <property type="project" value="GO_Central"/>
</dbReference>
<feature type="compositionally biased region" description="Low complexity" evidence="7">
    <location>
        <begin position="363"/>
        <end position="391"/>
    </location>
</feature>
<dbReference type="STRING" id="4558.A0A1B6PLI0"/>
<dbReference type="SMR" id="A0A1B6PLI0"/>
<evidence type="ECO:0000313" key="10">
    <source>
        <dbReference type="Proteomes" id="UP000000768"/>
    </source>
</evidence>
<dbReference type="Proteomes" id="UP000000768">
    <property type="component" value="Chromosome 6"/>
</dbReference>
<keyword evidence="6" id="KW-0539">Nucleus</keyword>
<protein>
    <recommendedName>
        <fullName evidence="8">WRKY domain-containing protein</fullName>
    </recommendedName>
</protein>
<feature type="region of interest" description="Disordered" evidence="7">
    <location>
        <begin position="1"/>
        <end position="77"/>
    </location>
</feature>
<evidence type="ECO:0000256" key="2">
    <source>
        <dbReference type="ARBA" id="ARBA00022737"/>
    </source>
</evidence>
<feature type="region of interest" description="Disordered" evidence="7">
    <location>
        <begin position="428"/>
        <end position="472"/>
    </location>
</feature>
<evidence type="ECO:0000256" key="5">
    <source>
        <dbReference type="ARBA" id="ARBA00023163"/>
    </source>
</evidence>
<feature type="compositionally biased region" description="Polar residues" evidence="7">
    <location>
        <begin position="68"/>
        <end position="77"/>
    </location>
</feature>
<dbReference type="Gramene" id="KXG26525">
    <property type="protein sequence ID" value="KXG26525"/>
    <property type="gene ID" value="SORBI_3006G115700"/>
</dbReference>
<dbReference type="PROSITE" id="PS50811">
    <property type="entry name" value="WRKY"/>
    <property type="match status" value="2"/>
</dbReference>
<keyword evidence="10" id="KW-1185">Reference proteome</keyword>
<dbReference type="InParanoid" id="A0A1B6PLI0"/>
<dbReference type="FunFam" id="2.20.25.80:FF:000006">
    <property type="entry name" value="WRKY transcription factor"/>
    <property type="match status" value="1"/>
</dbReference>
<dbReference type="PANTHER" id="PTHR31221">
    <property type="entry name" value="WRKY TRANSCRIPTION FACTOR PROTEIN 1-RELATED"/>
    <property type="match status" value="1"/>
</dbReference>
<dbReference type="GO" id="GO:0003700">
    <property type="term" value="F:DNA-binding transcription factor activity"/>
    <property type="evidence" value="ECO:0000318"/>
    <property type="project" value="GO_Central"/>
</dbReference>
<feature type="compositionally biased region" description="Basic and acidic residues" evidence="7">
    <location>
        <begin position="1"/>
        <end position="14"/>
    </location>
</feature>
<feature type="domain" description="WRKY" evidence="8">
    <location>
        <begin position="502"/>
        <end position="567"/>
    </location>
</feature>
<evidence type="ECO:0000256" key="7">
    <source>
        <dbReference type="SAM" id="MobiDB-lite"/>
    </source>
</evidence>
<organism evidence="9 10">
    <name type="scientific">Sorghum bicolor</name>
    <name type="common">Sorghum</name>
    <name type="synonym">Sorghum vulgare</name>
    <dbReference type="NCBI Taxonomy" id="4558"/>
    <lineage>
        <taxon>Eukaryota</taxon>
        <taxon>Viridiplantae</taxon>
        <taxon>Streptophyta</taxon>
        <taxon>Embryophyta</taxon>
        <taxon>Tracheophyta</taxon>
        <taxon>Spermatophyta</taxon>
        <taxon>Magnoliopsida</taxon>
        <taxon>Liliopsida</taxon>
        <taxon>Poales</taxon>
        <taxon>Poaceae</taxon>
        <taxon>PACMAD clade</taxon>
        <taxon>Panicoideae</taxon>
        <taxon>Andropogonodae</taxon>
        <taxon>Andropogoneae</taxon>
        <taxon>Sorghinae</taxon>
        <taxon>Sorghum</taxon>
    </lineage>
</organism>
<feature type="region of interest" description="Disordered" evidence="7">
    <location>
        <begin position="559"/>
        <end position="598"/>
    </location>
</feature>
<keyword evidence="2" id="KW-0677">Repeat</keyword>
<sequence length="740" mass="78241">MEGHVAMEWKDPKPGPESLMGFQTRGVRPDTVGGHSNEDAKPGFEKHGFSVDISSPQEEGRSLPLTPQFGQKTSPGSSLAERMQARAGFKVPKLNMPFSTAAGADNSVPGAPSPYLTIPPGLSPATLLESPVFVSNAMGQPSPTTGKLFMSGSTNDNDPIRFGGPPVGDGPDAFSFKPLDLKSSHYTAEAMKEQNTQVSVKTKTKTQPVQEANLLGQLNQQNHNVQTNMNIGGPHDSKLSRLASGTGACNEHVSPPDYGQTAEEGGDAREDYPPAMAAATAPAEDGYSWRKYGQKQVKHSEYPRSYFKCTHPNCQVKKKVERSHEGHITEIIYKGAHNHPKPTPSRRPGVQVQPVHPFGDAGGAQQADAAADNNLGSQSQQANAAAEANHQPWRAGVQDGMDAATSSPSVPGELCDSSASMQQVEYAPRGFGSPEGADVTSAPSDEVDGGDRVTLGSMSHAGADAEGDELESKRRKVEAYAMDMSTASRAIREPRVVIQTTSEVDILDDGYRWRKYGQKVVKGNPNPRSYYKCTHPGCTVRKHVERASHDLKSVITTYEGKHNHEVPAARNSGGHPSTAAAATGAGGGGPRRPEHTSSVHDGLMMRHLGGCGVPFGLPLQPPSRDPLAPMGNYPTYPFTALGGGGGSGGDGGLTSLPSLPMATGNLSAVEGLKLPMLATSSPLHHQHPLLRHRQAMQAAALAAAPMAQVKVEDNVAAGVTAAPSVYQQMVRSGLRLGHQM</sequence>
<dbReference type="InterPro" id="IPR036576">
    <property type="entry name" value="WRKY_dom_sf"/>
</dbReference>
<gene>
    <name evidence="9" type="ORF">SORBI_3006G115700</name>
</gene>
<keyword evidence="5" id="KW-0804">Transcription</keyword>
<dbReference type="AlphaFoldDB" id="A0A1B6PLI0"/>
<name>A0A1B6PLI0_SORBI</name>
<evidence type="ECO:0000313" key="9">
    <source>
        <dbReference type="EMBL" id="KXG26525.1"/>
    </source>
</evidence>
<dbReference type="OMA" id="PQFGQKF"/>
<feature type="region of interest" description="Disordered" evidence="7">
    <location>
        <begin position="333"/>
        <end position="391"/>
    </location>
</feature>
<reference evidence="9 10" key="1">
    <citation type="journal article" date="2009" name="Nature">
        <title>The Sorghum bicolor genome and the diversification of grasses.</title>
        <authorList>
            <person name="Paterson A.H."/>
            <person name="Bowers J.E."/>
            <person name="Bruggmann R."/>
            <person name="Dubchak I."/>
            <person name="Grimwood J."/>
            <person name="Gundlach H."/>
            <person name="Haberer G."/>
            <person name="Hellsten U."/>
            <person name="Mitros T."/>
            <person name="Poliakov A."/>
            <person name="Schmutz J."/>
            <person name="Spannagl M."/>
            <person name="Tang H."/>
            <person name="Wang X."/>
            <person name="Wicker T."/>
            <person name="Bharti A.K."/>
            <person name="Chapman J."/>
            <person name="Feltus F.A."/>
            <person name="Gowik U."/>
            <person name="Grigoriev I.V."/>
            <person name="Lyons E."/>
            <person name="Maher C.A."/>
            <person name="Martis M."/>
            <person name="Narechania A."/>
            <person name="Otillar R.P."/>
            <person name="Penning B.W."/>
            <person name="Salamov A.A."/>
            <person name="Wang Y."/>
            <person name="Zhang L."/>
            <person name="Carpita N.C."/>
            <person name="Freeling M."/>
            <person name="Gingle A.R."/>
            <person name="Hash C.T."/>
            <person name="Keller B."/>
            <person name="Klein P."/>
            <person name="Kresovich S."/>
            <person name="McCann M.C."/>
            <person name="Ming R."/>
            <person name="Peterson D.G."/>
            <person name="Mehboob-ur-Rahman"/>
            <person name="Ware D."/>
            <person name="Westhoff P."/>
            <person name="Mayer K.F."/>
            <person name="Messing J."/>
            <person name="Rokhsar D.S."/>
        </authorList>
    </citation>
    <scope>NUCLEOTIDE SEQUENCE [LARGE SCALE GENOMIC DNA]</scope>
    <source>
        <strain evidence="10">cv. BTx623</strain>
    </source>
</reference>